<dbReference type="PANTHER" id="PTHR48051">
    <property type="match status" value="1"/>
</dbReference>
<dbReference type="GO" id="GO:0005737">
    <property type="term" value="C:cytoplasm"/>
    <property type="evidence" value="ECO:0007669"/>
    <property type="project" value="TreeGrafter"/>
</dbReference>
<keyword evidence="9" id="KW-1185">Reference proteome</keyword>
<dbReference type="SUPFAM" id="SSF52058">
    <property type="entry name" value="L domain-like"/>
    <property type="match status" value="1"/>
</dbReference>
<feature type="domain" description="NEL" evidence="7">
    <location>
        <begin position="288"/>
        <end position="557"/>
    </location>
</feature>
<proteinExistence type="inferred from homology"/>
<dbReference type="AlphaFoldDB" id="A0A0Q0XNY2"/>
<keyword evidence="6" id="KW-0964">Secreted</keyword>
<dbReference type="InterPro" id="IPR029487">
    <property type="entry name" value="NEL_dom"/>
</dbReference>
<evidence type="ECO:0000313" key="9">
    <source>
        <dbReference type="Proteomes" id="UP000050342"/>
    </source>
</evidence>
<dbReference type="GO" id="GO:0005576">
    <property type="term" value="C:extracellular region"/>
    <property type="evidence" value="ECO:0007669"/>
    <property type="project" value="UniProtKB-UniRule"/>
</dbReference>
<evidence type="ECO:0000256" key="6">
    <source>
        <dbReference type="PROSITE-ProRule" id="PRU01398"/>
    </source>
</evidence>
<dbReference type="EMBL" id="LLWH01000222">
    <property type="protein sequence ID" value="KQB51778.1"/>
    <property type="molecule type" value="Genomic_DNA"/>
</dbReference>
<evidence type="ECO:0000313" key="8">
    <source>
        <dbReference type="EMBL" id="KQB51778.1"/>
    </source>
</evidence>
<protein>
    <recommendedName>
        <fullName evidence="2">RING-type E3 ubiquitin transferase</fullName>
        <ecNumber evidence="2">2.3.2.27</ecNumber>
    </recommendedName>
</protein>
<organism evidence="8 9">
    <name type="scientific">Pseudomonas endophytica</name>
    <dbReference type="NCBI Taxonomy" id="1563157"/>
    <lineage>
        <taxon>Bacteria</taxon>
        <taxon>Pseudomonadati</taxon>
        <taxon>Pseudomonadota</taxon>
        <taxon>Gammaproteobacteria</taxon>
        <taxon>Pseudomonadales</taxon>
        <taxon>Pseudomonadaceae</taxon>
        <taxon>Pseudomonas</taxon>
    </lineage>
</organism>
<dbReference type="GO" id="GO:0016567">
    <property type="term" value="P:protein ubiquitination"/>
    <property type="evidence" value="ECO:0007669"/>
    <property type="project" value="InterPro"/>
</dbReference>
<dbReference type="SMART" id="SM00369">
    <property type="entry name" value="LRR_TYP"/>
    <property type="match status" value="2"/>
</dbReference>
<sequence length="557" mass="63018">MRALNLDVEQELTRLEHEVQVLQQQLSTWLTHRPDFDTHDVLAQQHKQEMASELRKAWRKETPPLIDSEGNVVGYSLALNNWRVPTLPVLTADFSHIRQLHMTGMRVGAGMALGVEANFNQFLLGFRSLTSLKVEFCGLASLPSAIGQMAGLLELSMAYNFLSLVQSDQQRLGGLVQLQRLSLVGCTLHGRFDVRALTQLRELNLSNTEAVIWPQGVMQLPHLVRLDLSRNHIITVPAEVLSGSETINRGTALQENDLTPATLNQLRDYQGRTGINFGLHHDANHPPRLDFDDLVWLHGLAADERLIRYQACQLLREDPRALSFFKLIDDLKTTADYELIKDDLVVRVQSVLQEAAANEQVRNALFSLASIPRKCCDAVSLLFSQLEVQVLVAKALAEGDPNRAERSLARIVRGEFRLEVLDSFAYEECRKRSGPFDELEIGFTYRLKLKAVLDLPAQPKHMKFVSLGFVEQAVIDQAGVKILAMDNGEAMLDYMTNDPMWDRFLRNRYADQFEAVYNASHRVVRGRDIYDAERYARELQALVNRLTLDALAKLNSN</sequence>
<evidence type="ECO:0000259" key="7">
    <source>
        <dbReference type="PROSITE" id="PS52053"/>
    </source>
</evidence>
<keyword evidence="6" id="KW-0833">Ubl conjugation pathway</keyword>
<comment type="similarity">
    <text evidence="6">Belongs to the LRR-containing bacterial E3 ligase family.</text>
</comment>
<comment type="catalytic activity">
    <reaction evidence="1">
        <text>S-ubiquitinyl-[E2 ubiquitin-conjugating enzyme]-L-cysteine + [acceptor protein]-L-lysine = [E2 ubiquitin-conjugating enzyme]-L-cysteine + N(6)-ubiquitinyl-[acceptor protein]-L-lysine.</text>
        <dbReference type="EC" id="2.3.2.27"/>
    </reaction>
</comment>
<name>A0A0Q0XNY2_9PSED</name>
<reference evidence="8 9" key="1">
    <citation type="submission" date="2015-10" db="EMBL/GenBank/DDBJ databases">
        <title>Pseudomonas helleri sp. nov. and Pseudomonas weihenstephanensis sp. nov., isolated from raw cows milk.</title>
        <authorList>
            <person name="Von Neubeck M."/>
            <person name="Huptas C."/>
            <person name="Wenning M."/>
            <person name="Scherer S."/>
        </authorList>
    </citation>
    <scope>NUCLEOTIDE SEQUENCE [LARGE SCALE GENOMIC DNA]</scope>
    <source>
        <strain evidence="8 9">BSTT44</strain>
    </source>
</reference>
<keyword evidence="5" id="KW-0843">Virulence</keyword>
<dbReference type="GO" id="GO:0061630">
    <property type="term" value="F:ubiquitin protein ligase activity"/>
    <property type="evidence" value="ECO:0007669"/>
    <property type="project" value="UniProtKB-EC"/>
</dbReference>
<keyword evidence="6" id="KW-0808">Transferase</keyword>
<dbReference type="Proteomes" id="UP000050342">
    <property type="component" value="Unassembled WGS sequence"/>
</dbReference>
<dbReference type="Gene3D" id="3.80.10.10">
    <property type="entry name" value="Ribonuclease Inhibitor"/>
    <property type="match status" value="1"/>
</dbReference>
<comment type="PTM">
    <text evidence="6">Ubiquitinated in the presence of host E1 ubiquitin-activating enzyme, E2 ubiquitin-conjugating enzyme and ubiquitin.</text>
</comment>
<keyword evidence="6" id="KW-1035">Host cytoplasm</keyword>
<comment type="caution">
    <text evidence="8">The sequence shown here is derived from an EMBL/GenBank/DDBJ whole genome shotgun (WGS) entry which is preliminary data.</text>
</comment>
<feature type="active site" description="Glycyl thioester intermediate" evidence="6">
    <location>
        <position position="375"/>
    </location>
</feature>
<dbReference type="PANTHER" id="PTHR48051:SF1">
    <property type="entry name" value="RAS SUPPRESSOR PROTEIN 1"/>
    <property type="match status" value="1"/>
</dbReference>
<evidence type="ECO:0000256" key="3">
    <source>
        <dbReference type="ARBA" id="ARBA00022614"/>
    </source>
</evidence>
<dbReference type="EC" id="2.3.2.27" evidence="2"/>
<dbReference type="InterPro" id="IPR050216">
    <property type="entry name" value="LRR_domain-containing"/>
</dbReference>
<keyword evidence="4" id="KW-0677">Repeat</keyword>
<dbReference type="RefSeq" id="WP_055104704.1">
    <property type="nucleotide sequence ID" value="NZ_LLWH01000222.1"/>
</dbReference>
<evidence type="ECO:0000256" key="2">
    <source>
        <dbReference type="ARBA" id="ARBA00012483"/>
    </source>
</evidence>
<accession>A0A0Q0XNY2</accession>
<evidence type="ECO:0000256" key="1">
    <source>
        <dbReference type="ARBA" id="ARBA00000900"/>
    </source>
</evidence>
<evidence type="ECO:0000256" key="5">
    <source>
        <dbReference type="ARBA" id="ARBA00023026"/>
    </source>
</evidence>
<dbReference type="Gene3D" id="1.20.58.360">
    <property type="entry name" value="Shigella T3SS effector IpaH defines"/>
    <property type="match status" value="1"/>
</dbReference>
<evidence type="ECO:0000256" key="4">
    <source>
        <dbReference type="ARBA" id="ARBA00022737"/>
    </source>
</evidence>
<dbReference type="InterPro" id="IPR032675">
    <property type="entry name" value="LRR_dom_sf"/>
</dbReference>
<gene>
    <name evidence="8" type="ORF">AQS70_16765</name>
</gene>
<dbReference type="OrthoDB" id="1467561at2"/>
<dbReference type="Pfam" id="PF14496">
    <property type="entry name" value="NEL"/>
    <property type="match status" value="1"/>
</dbReference>
<keyword evidence="3" id="KW-0433">Leucine-rich repeat</keyword>
<dbReference type="PROSITE" id="PS52053">
    <property type="entry name" value="NEL"/>
    <property type="match status" value="1"/>
</dbReference>
<keyword evidence="6" id="KW-0832">Ubl conjugation</keyword>
<dbReference type="STRING" id="1563157.AQS70_16765"/>
<dbReference type="InterPro" id="IPR003591">
    <property type="entry name" value="Leu-rich_rpt_typical-subtyp"/>
</dbReference>